<dbReference type="GO" id="GO:0005524">
    <property type="term" value="F:ATP binding"/>
    <property type="evidence" value="ECO:0007669"/>
    <property type="project" value="UniProtKB-KW"/>
</dbReference>
<dbReference type="InterPro" id="IPR011009">
    <property type="entry name" value="Kinase-like_dom_sf"/>
</dbReference>
<dbReference type="AlphaFoldDB" id="A0A6A3BZT8"/>
<proteinExistence type="predicted"/>
<evidence type="ECO:0000256" key="1">
    <source>
        <dbReference type="ARBA" id="ARBA00022741"/>
    </source>
</evidence>
<keyword evidence="4" id="KW-0808">Transferase</keyword>
<reference evidence="4" key="1">
    <citation type="submission" date="2019-09" db="EMBL/GenBank/DDBJ databases">
        <title>Draft genome information of white flower Hibiscus syriacus.</title>
        <authorList>
            <person name="Kim Y.-M."/>
        </authorList>
    </citation>
    <scope>NUCLEOTIDE SEQUENCE [LARGE SCALE GENOMIC DNA]</scope>
    <source>
        <strain evidence="4">YM2019G1</strain>
    </source>
</reference>
<dbReference type="EMBL" id="VEPZ02000572">
    <property type="protein sequence ID" value="KAE8722084.1"/>
    <property type="molecule type" value="Genomic_DNA"/>
</dbReference>
<dbReference type="InterPro" id="IPR001245">
    <property type="entry name" value="Ser-Thr/Tyr_kinase_cat_dom"/>
</dbReference>
<dbReference type="GO" id="GO:0007166">
    <property type="term" value="P:cell surface receptor signaling pathway"/>
    <property type="evidence" value="ECO:0007669"/>
    <property type="project" value="InterPro"/>
</dbReference>
<dbReference type="GO" id="GO:0005886">
    <property type="term" value="C:plasma membrane"/>
    <property type="evidence" value="ECO:0007669"/>
    <property type="project" value="TreeGrafter"/>
</dbReference>
<feature type="domain" description="Serine-threonine/tyrosine-protein kinase catalytic" evidence="3">
    <location>
        <begin position="202"/>
        <end position="309"/>
    </location>
</feature>
<keyword evidence="2" id="KW-0067">ATP-binding</keyword>
<dbReference type="Proteomes" id="UP000436088">
    <property type="component" value="Unassembled WGS sequence"/>
</dbReference>
<dbReference type="Gene3D" id="1.10.510.10">
    <property type="entry name" value="Transferase(Phosphotransferase) domain 1"/>
    <property type="match status" value="1"/>
</dbReference>
<accession>A0A6A3BZT8</accession>
<keyword evidence="5" id="KW-1185">Reference proteome</keyword>
<dbReference type="InterPro" id="IPR045274">
    <property type="entry name" value="WAK-like"/>
</dbReference>
<evidence type="ECO:0000313" key="5">
    <source>
        <dbReference type="Proteomes" id="UP000436088"/>
    </source>
</evidence>
<dbReference type="PANTHER" id="PTHR27005:SF45">
    <property type="entry name" value="OS10G0351500 PROTEIN"/>
    <property type="match status" value="1"/>
</dbReference>
<evidence type="ECO:0000313" key="4">
    <source>
        <dbReference type="EMBL" id="KAE8722084.1"/>
    </source>
</evidence>
<comment type="caution">
    <text evidence="4">The sequence shown here is derived from an EMBL/GenBank/DDBJ whole genome shotgun (WGS) entry which is preliminary data.</text>
</comment>
<sequence>MIVKTPLCKAGCETNDLPGCVGNYGGYLACCDAVIHFPITAFGIPVMGSRAFQNMVNTTAVEAAVRCLCKDGFVGDGFANGAGCIKSRIKEGQEAYGEECNNPKHSQRKLVFLLRFSSLRPYSYSSAYLLLRRPVKPGAFHLEQTHYHGTTSFRKACRTRLFTYRVLDKATRAFVDGQKLDKRYNSCWSPWGWFAYSCAEARLIGCCIESGYTVLVLYEYPANGTLEEHLQNSRGQKFGLDWYKRLSIAAGTAGIIAYLQYELSPPLFHHDLKSSGYIFLDVDFSVKVAGFALLSSGSRVRIYTTTTERPTKTMSMTSVCYCWR</sequence>
<gene>
    <name evidence="4" type="ORF">F3Y22_tig00014370pilonHSYRG00012</name>
</gene>
<keyword evidence="1" id="KW-0547">Nucleotide-binding</keyword>
<protein>
    <submittedName>
        <fullName evidence="4">Kinase superfamily protein isoform 1</fullName>
    </submittedName>
</protein>
<dbReference type="GO" id="GO:0004674">
    <property type="term" value="F:protein serine/threonine kinase activity"/>
    <property type="evidence" value="ECO:0007669"/>
    <property type="project" value="TreeGrafter"/>
</dbReference>
<dbReference type="Pfam" id="PF07714">
    <property type="entry name" value="PK_Tyr_Ser-Thr"/>
    <property type="match status" value="1"/>
</dbReference>
<dbReference type="SUPFAM" id="SSF56112">
    <property type="entry name" value="Protein kinase-like (PK-like)"/>
    <property type="match status" value="1"/>
</dbReference>
<name>A0A6A3BZT8_HIBSY</name>
<organism evidence="4 5">
    <name type="scientific">Hibiscus syriacus</name>
    <name type="common">Rose of Sharon</name>
    <dbReference type="NCBI Taxonomy" id="106335"/>
    <lineage>
        <taxon>Eukaryota</taxon>
        <taxon>Viridiplantae</taxon>
        <taxon>Streptophyta</taxon>
        <taxon>Embryophyta</taxon>
        <taxon>Tracheophyta</taxon>
        <taxon>Spermatophyta</taxon>
        <taxon>Magnoliopsida</taxon>
        <taxon>eudicotyledons</taxon>
        <taxon>Gunneridae</taxon>
        <taxon>Pentapetalae</taxon>
        <taxon>rosids</taxon>
        <taxon>malvids</taxon>
        <taxon>Malvales</taxon>
        <taxon>Malvaceae</taxon>
        <taxon>Malvoideae</taxon>
        <taxon>Hibiscus</taxon>
    </lineage>
</organism>
<dbReference type="PANTHER" id="PTHR27005">
    <property type="entry name" value="WALL-ASSOCIATED RECEPTOR KINASE-LIKE 21"/>
    <property type="match status" value="1"/>
</dbReference>
<evidence type="ECO:0000256" key="2">
    <source>
        <dbReference type="ARBA" id="ARBA00022840"/>
    </source>
</evidence>
<evidence type="ECO:0000259" key="3">
    <source>
        <dbReference type="Pfam" id="PF07714"/>
    </source>
</evidence>
<keyword evidence="4" id="KW-0418">Kinase</keyword>